<accession>A0A4R3YRK1</accession>
<evidence type="ECO:0000256" key="2">
    <source>
        <dbReference type="ARBA" id="ARBA00022475"/>
    </source>
</evidence>
<dbReference type="PANTHER" id="PTHR30572:SF18">
    <property type="entry name" value="ABC-TYPE MACROLIDE FAMILY EXPORT SYSTEM PERMEASE COMPONENT 2"/>
    <property type="match status" value="1"/>
</dbReference>
<gene>
    <name evidence="10" type="ORF">EC912_103499</name>
</gene>
<dbReference type="RefSeq" id="WP_132143798.1">
    <property type="nucleotide sequence ID" value="NZ_SMCS01000003.1"/>
</dbReference>
<dbReference type="PANTHER" id="PTHR30572">
    <property type="entry name" value="MEMBRANE COMPONENT OF TRANSPORTER-RELATED"/>
    <property type="match status" value="1"/>
</dbReference>
<dbReference type="GO" id="GO:0022857">
    <property type="term" value="F:transmembrane transporter activity"/>
    <property type="evidence" value="ECO:0007669"/>
    <property type="project" value="TreeGrafter"/>
</dbReference>
<protein>
    <submittedName>
        <fullName evidence="10">Putative ABC transport system permease protein</fullName>
    </submittedName>
</protein>
<feature type="transmembrane region" description="Helical" evidence="7">
    <location>
        <begin position="21"/>
        <end position="44"/>
    </location>
</feature>
<dbReference type="EMBL" id="SMCS01000003">
    <property type="protein sequence ID" value="TCV95006.1"/>
    <property type="molecule type" value="Genomic_DNA"/>
</dbReference>
<feature type="transmembrane region" description="Helical" evidence="7">
    <location>
        <begin position="311"/>
        <end position="330"/>
    </location>
</feature>
<name>A0A4R3YRK1_9GAMM</name>
<evidence type="ECO:0000256" key="1">
    <source>
        <dbReference type="ARBA" id="ARBA00004651"/>
    </source>
</evidence>
<evidence type="ECO:0000256" key="3">
    <source>
        <dbReference type="ARBA" id="ARBA00022692"/>
    </source>
</evidence>
<feature type="domain" description="MacB-like periplasmic core" evidence="9">
    <location>
        <begin position="20"/>
        <end position="260"/>
    </location>
</feature>
<dbReference type="Proteomes" id="UP000295645">
    <property type="component" value="Unassembled WGS sequence"/>
</dbReference>
<comment type="caution">
    <text evidence="10">The sequence shown here is derived from an EMBL/GenBank/DDBJ whole genome shotgun (WGS) entry which is preliminary data.</text>
</comment>
<evidence type="ECO:0000259" key="9">
    <source>
        <dbReference type="Pfam" id="PF12704"/>
    </source>
</evidence>
<evidence type="ECO:0000259" key="8">
    <source>
        <dbReference type="Pfam" id="PF02687"/>
    </source>
</evidence>
<feature type="transmembrane region" description="Helical" evidence="7">
    <location>
        <begin position="351"/>
        <end position="380"/>
    </location>
</feature>
<evidence type="ECO:0000256" key="5">
    <source>
        <dbReference type="ARBA" id="ARBA00023136"/>
    </source>
</evidence>
<sequence length="434" mass="47646">MFGYYLDLAMRSLKRNRMLTALMILAVALGIGTSMTTLTVLHVLSGDPMPGHSQQLYAPQIDPQGADSKTPDDEPLDQMTWIDGMNLLRAKRADRQALMTGGAVPIQPDNAAIDPFYTKARYTTADFFPMFEVPMLYGHAWRGEDDDAKARVAVISAKLNEKLFKGEDSTGRTIRANGADLRVIGVIGDWSPNPHFYDLNMGDYAKSEDVYLPLATSRDLKMSRSGSISCWGNGSDAEEALETESCIWLQFWVQLDTPAKAGAYRDFLVHYSQEQKVLGRFERSPNVALLNLMGWLDYKKVVPSDVKLQTWLAFGFLVVCLVNTVGLMLAKFMRRAGEIGVRRALGASRRAVFAQLLTEAGIIGLVGGVGGLALALLGLWLVRKQPDGYATLAHLDLPMLAFTIVLAICTTLLAGVLPAWRACQVAPALQLKSQ</sequence>
<dbReference type="InterPro" id="IPR050250">
    <property type="entry name" value="Macrolide_Exporter_MacB"/>
</dbReference>
<feature type="region of interest" description="Disordered" evidence="6">
    <location>
        <begin position="52"/>
        <end position="74"/>
    </location>
</feature>
<proteinExistence type="predicted"/>
<dbReference type="AlphaFoldDB" id="A0A4R3YRK1"/>
<reference evidence="10 11" key="1">
    <citation type="submission" date="2019-03" db="EMBL/GenBank/DDBJ databases">
        <title>Above-ground endophytic microbial communities from plants in different locations in the United States.</title>
        <authorList>
            <person name="Frank C."/>
        </authorList>
    </citation>
    <scope>NUCLEOTIDE SEQUENCE [LARGE SCALE GENOMIC DNA]</scope>
    <source>
        <strain evidence="10 11">LP_13_YM</strain>
    </source>
</reference>
<comment type="subcellular location">
    <subcellularLocation>
        <location evidence="1">Cell membrane</location>
        <topology evidence="1">Multi-pass membrane protein</topology>
    </subcellularLocation>
</comment>
<evidence type="ECO:0000256" key="4">
    <source>
        <dbReference type="ARBA" id="ARBA00022989"/>
    </source>
</evidence>
<evidence type="ECO:0000313" key="11">
    <source>
        <dbReference type="Proteomes" id="UP000295645"/>
    </source>
</evidence>
<evidence type="ECO:0000256" key="7">
    <source>
        <dbReference type="SAM" id="Phobius"/>
    </source>
</evidence>
<evidence type="ECO:0000256" key="6">
    <source>
        <dbReference type="SAM" id="MobiDB-lite"/>
    </source>
</evidence>
<keyword evidence="2" id="KW-1003">Cell membrane</keyword>
<feature type="transmembrane region" description="Helical" evidence="7">
    <location>
        <begin position="400"/>
        <end position="420"/>
    </location>
</feature>
<keyword evidence="11" id="KW-1185">Reference proteome</keyword>
<dbReference type="InterPro" id="IPR025857">
    <property type="entry name" value="MacB_PCD"/>
</dbReference>
<dbReference type="InterPro" id="IPR003838">
    <property type="entry name" value="ABC3_permease_C"/>
</dbReference>
<keyword evidence="3 7" id="KW-0812">Transmembrane</keyword>
<dbReference type="GO" id="GO:0005886">
    <property type="term" value="C:plasma membrane"/>
    <property type="evidence" value="ECO:0007669"/>
    <property type="project" value="UniProtKB-SubCell"/>
</dbReference>
<feature type="domain" description="ABC3 transporter permease C-terminal" evidence="8">
    <location>
        <begin position="313"/>
        <end position="424"/>
    </location>
</feature>
<dbReference type="Pfam" id="PF02687">
    <property type="entry name" value="FtsX"/>
    <property type="match status" value="1"/>
</dbReference>
<evidence type="ECO:0000313" key="10">
    <source>
        <dbReference type="EMBL" id="TCV95006.1"/>
    </source>
</evidence>
<keyword evidence="5 7" id="KW-0472">Membrane</keyword>
<keyword evidence="4 7" id="KW-1133">Transmembrane helix</keyword>
<dbReference type="Pfam" id="PF12704">
    <property type="entry name" value="MacB_PCD"/>
    <property type="match status" value="1"/>
</dbReference>
<dbReference type="OrthoDB" id="8735006at2"/>
<organism evidence="10 11">
    <name type="scientific">Luteibacter rhizovicinus</name>
    <dbReference type="NCBI Taxonomy" id="242606"/>
    <lineage>
        <taxon>Bacteria</taxon>
        <taxon>Pseudomonadati</taxon>
        <taxon>Pseudomonadota</taxon>
        <taxon>Gammaproteobacteria</taxon>
        <taxon>Lysobacterales</taxon>
        <taxon>Rhodanobacteraceae</taxon>
        <taxon>Luteibacter</taxon>
    </lineage>
</organism>